<accession>A0ABX2FJD8</accession>
<feature type="domain" description="Microbial-type PARG catalytic" evidence="1">
    <location>
        <begin position="2"/>
        <end position="143"/>
    </location>
</feature>
<dbReference type="PIRSF" id="PIRSF014899">
    <property type="entry name" value="UCP014899"/>
    <property type="match status" value="1"/>
</dbReference>
<dbReference type="Proteomes" id="UP000763557">
    <property type="component" value="Unassembled WGS sequence"/>
</dbReference>
<dbReference type="EMBL" id="JAAATY010000047">
    <property type="protein sequence ID" value="NRN70940.1"/>
    <property type="molecule type" value="Genomic_DNA"/>
</dbReference>
<sequence>MASETVAIVKAGSYRAPDGQAVAVGDAMTRAVAGTKLHLPDEALTYAVDETGPARVEVTRESSLAAARRLGGDVACLVFASARNPGGGFLNGAQAQEESVARSSGLYHCLLAAREFYDHHRAEPSLLYSDRVIYSPEVPVFRDDKGTLLPGPYPVSFLTAAAPNRSAILRNQPGAVAEITGVLRRRAARVLEVAAAHGHRRLVLGAWGCGVFGNDPAVVAQAFASALRAVPRFEHVVFAVLERRTNSPTFAAFAELAVSGVAEGR</sequence>
<name>A0ABX2FJD8_9PSEU</name>
<dbReference type="InterPro" id="IPR012664">
    <property type="entry name" value="CHP02452"/>
</dbReference>
<evidence type="ECO:0000313" key="2">
    <source>
        <dbReference type="EMBL" id="NRN70940.1"/>
    </source>
</evidence>
<protein>
    <recommendedName>
        <fullName evidence="1">Microbial-type PARG catalytic domain-containing protein</fullName>
    </recommendedName>
</protein>
<dbReference type="PANTHER" id="PTHR35596:SF1">
    <property type="entry name" value="MICROBIAL-TYPE PARG CATALYTIC DOMAIN-CONTAINING PROTEIN"/>
    <property type="match status" value="1"/>
</dbReference>
<comment type="caution">
    <text evidence="2">The sequence shown here is derived from an EMBL/GenBank/DDBJ whole genome shotgun (WGS) entry which is preliminary data.</text>
</comment>
<dbReference type="Pfam" id="PF10021">
    <property type="entry name" value="PARG_cat_microb"/>
    <property type="match status" value="1"/>
</dbReference>
<dbReference type="NCBIfam" id="TIGR02452">
    <property type="entry name" value="TIGR02452 family protein"/>
    <property type="match status" value="1"/>
</dbReference>
<evidence type="ECO:0000259" key="1">
    <source>
        <dbReference type="Pfam" id="PF10021"/>
    </source>
</evidence>
<organism evidence="2 3">
    <name type="scientific">Kibdelosporangium persicum</name>
    <dbReference type="NCBI Taxonomy" id="2698649"/>
    <lineage>
        <taxon>Bacteria</taxon>
        <taxon>Bacillati</taxon>
        <taxon>Actinomycetota</taxon>
        <taxon>Actinomycetes</taxon>
        <taxon>Pseudonocardiales</taxon>
        <taxon>Pseudonocardiaceae</taxon>
        <taxon>Kibdelosporangium</taxon>
    </lineage>
</organism>
<reference evidence="2 3" key="1">
    <citation type="submission" date="2020-01" db="EMBL/GenBank/DDBJ databases">
        <title>Kibdelosporangium persica a novel Actinomycetes from a hot desert in Iran.</title>
        <authorList>
            <person name="Safaei N."/>
            <person name="Zaburannyi N."/>
            <person name="Mueller R."/>
            <person name="Wink J."/>
        </authorList>
    </citation>
    <scope>NUCLEOTIDE SEQUENCE [LARGE SCALE GENOMIC DNA]</scope>
    <source>
        <strain evidence="2 3">4NS15</strain>
    </source>
</reference>
<dbReference type="InterPro" id="IPR019261">
    <property type="entry name" value="PARG_cat_microbial"/>
</dbReference>
<gene>
    <name evidence="2" type="ORF">GC106_82150</name>
</gene>
<dbReference type="PANTHER" id="PTHR35596">
    <property type="entry name" value="DUF2263 DOMAIN-CONTAINING PROTEIN"/>
    <property type="match status" value="1"/>
</dbReference>
<keyword evidence="3" id="KW-1185">Reference proteome</keyword>
<proteinExistence type="predicted"/>
<evidence type="ECO:0000313" key="3">
    <source>
        <dbReference type="Proteomes" id="UP000763557"/>
    </source>
</evidence>